<dbReference type="EMBL" id="CAXITT010000300">
    <property type="protein sequence ID" value="CAL1538491.1"/>
    <property type="molecule type" value="Genomic_DNA"/>
</dbReference>
<organism evidence="2 3">
    <name type="scientific">Lymnaea stagnalis</name>
    <name type="common">Great pond snail</name>
    <name type="synonym">Helix stagnalis</name>
    <dbReference type="NCBI Taxonomy" id="6523"/>
    <lineage>
        <taxon>Eukaryota</taxon>
        <taxon>Metazoa</taxon>
        <taxon>Spiralia</taxon>
        <taxon>Lophotrochozoa</taxon>
        <taxon>Mollusca</taxon>
        <taxon>Gastropoda</taxon>
        <taxon>Heterobranchia</taxon>
        <taxon>Euthyneura</taxon>
        <taxon>Panpulmonata</taxon>
        <taxon>Hygrophila</taxon>
        <taxon>Lymnaeoidea</taxon>
        <taxon>Lymnaeidae</taxon>
        <taxon>Lymnaea</taxon>
    </lineage>
</organism>
<feature type="compositionally biased region" description="Low complexity" evidence="1">
    <location>
        <begin position="122"/>
        <end position="145"/>
    </location>
</feature>
<protein>
    <submittedName>
        <fullName evidence="2">Uncharacterized protein</fullName>
    </submittedName>
</protein>
<evidence type="ECO:0000313" key="2">
    <source>
        <dbReference type="EMBL" id="CAL1538491.1"/>
    </source>
</evidence>
<sequence length="197" mass="21520">MSPTISKKSRKSRGVLFEKVNVTSAESESSEVRLKELNNHNNSKIPFLQKSYSLGETRLPGGQAKVSLSSDDERGVSEPKDMGELLSSEGDGIPRNSDDKMGDTGRGTGKDWSSTRKTIQHSQSDAQQSLSQSKKSLIPIKSSNKTPGQESPSPAHQEHHVAPYNKTLGDDFFVKDCVLEYSMRTSSQGSELPPVQP</sequence>
<dbReference type="Proteomes" id="UP001497497">
    <property type="component" value="Unassembled WGS sequence"/>
</dbReference>
<dbReference type="AlphaFoldDB" id="A0AAV2HY68"/>
<keyword evidence="3" id="KW-1185">Reference proteome</keyword>
<feature type="compositionally biased region" description="Basic and acidic residues" evidence="1">
    <location>
        <begin position="71"/>
        <end position="83"/>
    </location>
</feature>
<feature type="region of interest" description="Disordered" evidence="1">
    <location>
        <begin position="22"/>
        <end position="164"/>
    </location>
</feature>
<name>A0AAV2HY68_LYMST</name>
<evidence type="ECO:0000256" key="1">
    <source>
        <dbReference type="SAM" id="MobiDB-lite"/>
    </source>
</evidence>
<feature type="compositionally biased region" description="Polar residues" evidence="1">
    <location>
        <begin position="39"/>
        <end position="54"/>
    </location>
</feature>
<feature type="compositionally biased region" description="Polar residues" evidence="1">
    <location>
        <begin position="111"/>
        <end position="121"/>
    </location>
</feature>
<feature type="non-terminal residue" evidence="2">
    <location>
        <position position="197"/>
    </location>
</feature>
<proteinExistence type="predicted"/>
<gene>
    <name evidence="2" type="ORF">GSLYS_00012312001</name>
</gene>
<reference evidence="2 3" key="1">
    <citation type="submission" date="2024-04" db="EMBL/GenBank/DDBJ databases">
        <authorList>
            <consortium name="Genoscope - CEA"/>
            <person name="William W."/>
        </authorList>
    </citation>
    <scope>NUCLEOTIDE SEQUENCE [LARGE SCALE GENOMIC DNA]</scope>
</reference>
<evidence type="ECO:0000313" key="3">
    <source>
        <dbReference type="Proteomes" id="UP001497497"/>
    </source>
</evidence>
<comment type="caution">
    <text evidence="2">The sequence shown here is derived from an EMBL/GenBank/DDBJ whole genome shotgun (WGS) entry which is preliminary data.</text>
</comment>
<accession>A0AAV2HY68</accession>